<feature type="transmembrane region" description="Helical" evidence="5">
    <location>
        <begin position="116"/>
        <end position="137"/>
    </location>
</feature>
<feature type="domain" description="G-protein coupled receptors family 1 profile" evidence="6">
    <location>
        <begin position="93"/>
        <end position="204"/>
    </location>
</feature>
<keyword evidence="8" id="KW-1185">Reference proteome</keyword>
<name>A0AAE1CXF5_9GAST</name>
<organism evidence="7 8">
    <name type="scientific">Elysia crispata</name>
    <name type="common">lettuce slug</name>
    <dbReference type="NCBI Taxonomy" id="231223"/>
    <lineage>
        <taxon>Eukaryota</taxon>
        <taxon>Metazoa</taxon>
        <taxon>Spiralia</taxon>
        <taxon>Lophotrochozoa</taxon>
        <taxon>Mollusca</taxon>
        <taxon>Gastropoda</taxon>
        <taxon>Heterobranchia</taxon>
        <taxon>Euthyneura</taxon>
        <taxon>Panpulmonata</taxon>
        <taxon>Sacoglossa</taxon>
        <taxon>Placobranchoidea</taxon>
        <taxon>Plakobranchidae</taxon>
        <taxon>Elysia</taxon>
    </lineage>
</organism>
<evidence type="ECO:0000256" key="5">
    <source>
        <dbReference type="SAM" id="Phobius"/>
    </source>
</evidence>
<dbReference type="SUPFAM" id="SSF81321">
    <property type="entry name" value="Family A G protein-coupled receptor-like"/>
    <property type="match status" value="1"/>
</dbReference>
<dbReference type="PROSITE" id="PS50262">
    <property type="entry name" value="G_PROTEIN_RECEP_F1_2"/>
    <property type="match status" value="1"/>
</dbReference>
<dbReference type="AlphaFoldDB" id="A0AAE1CXF5"/>
<dbReference type="InterPro" id="IPR000276">
    <property type="entry name" value="GPCR_Rhodpsn"/>
</dbReference>
<evidence type="ECO:0000256" key="1">
    <source>
        <dbReference type="ARBA" id="ARBA00004370"/>
    </source>
</evidence>
<protein>
    <recommendedName>
        <fullName evidence="6">G-protein coupled receptors family 1 profile domain-containing protein</fullName>
    </recommendedName>
</protein>
<dbReference type="InterPro" id="IPR017452">
    <property type="entry name" value="GPCR_Rhodpsn_7TM"/>
</dbReference>
<sequence length="257" mass="28677">MELSTPSSWEPYGFPGAWVSTAERVINILTSIPNQNQTLFPENTSVTPSLGKNGNFDGPCPPLTAEELRRIKAVDEATQIQVNIIFSIALIFGLPGSVLALVTLSSMVVAPTTRYMSFLAISDFTALLLASLTAYKVVNGLLLTQLDYISFYVTRIFQAFSHWNLALICVERFVSIRYPFQKSRLYTRRATFLSVGAAFTVSLVPFAGSFLSSAYFNFIYFYLEAAVTILYKLIYIVILGEVPDKFFSHIVQTRKVV</sequence>
<gene>
    <name evidence="7" type="ORF">RRG08_065460</name>
</gene>
<feature type="transmembrane region" description="Helical" evidence="5">
    <location>
        <begin position="218"/>
        <end position="238"/>
    </location>
</feature>
<dbReference type="EMBL" id="JAWDGP010006385">
    <property type="protein sequence ID" value="KAK3741888.1"/>
    <property type="molecule type" value="Genomic_DNA"/>
</dbReference>
<feature type="transmembrane region" description="Helical" evidence="5">
    <location>
        <begin position="191"/>
        <end position="212"/>
    </location>
</feature>
<comment type="caution">
    <text evidence="7">The sequence shown here is derived from an EMBL/GenBank/DDBJ whole genome shotgun (WGS) entry which is preliminary data.</text>
</comment>
<feature type="transmembrane region" description="Helical" evidence="5">
    <location>
        <begin position="84"/>
        <end position="104"/>
    </location>
</feature>
<dbReference type="GO" id="GO:0016020">
    <property type="term" value="C:membrane"/>
    <property type="evidence" value="ECO:0007669"/>
    <property type="project" value="UniProtKB-SubCell"/>
</dbReference>
<dbReference type="Proteomes" id="UP001283361">
    <property type="component" value="Unassembled WGS sequence"/>
</dbReference>
<evidence type="ECO:0000256" key="2">
    <source>
        <dbReference type="ARBA" id="ARBA00022692"/>
    </source>
</evidence>
<dbReference type="GO" id="GO:0004930">
    <property type="term" value="F:G protein-coupled receptor activity"/>
    <property type="evidence" value="ECO:0007669"/>
    <property type="project" value="InterPro"/>
</dbReference>
<keyword evidence="2 5" id="KW-0812">Transmembrane</keyword>
<keyword evidence="3 5" id="KW-1133">Transmembrane helix</keyword>
<dbReference type="PRINTS" id="PR00237">
    <property type="entry name" value="GPCRRHODOPSN"/>
</dbReference>
<evidence type="ECO:0000313" key="8">
    <source>
        <dbReference type="Proteomes" id="UP001283361"/>
    </source>
</evidence>
<accession>A0AAE1CXF5</accession>
<evidence type="ECO:0000256" key="3">
    <source>
        <dbReference type="ARBA" id="ARBA00022989"/>
    </source>
</evidence>
<comment type="subcellular location">
    <subcellularLocation>
        <location evidence="1">Membrane</location>
    </subcellularLocation>
</comment>
<reference evidence="7" key="1">
    <citation type="journal article" date="2023" name="G3 (Bethesda)">
        <title>A reference genome for the long-term kleptoplast-retaining sea slug Elysia crispata morphotype clarki.</title>
        <authorList>
            <person name="Eastman K.E."/>
            <person name="Pendleton A.L."/>
            <person name="Shaikh M.A."/>
            <person name="Suttiyut T."/>
            <person name="Ogas R."/>
            <person name="Tomko P."/>
            <person name="Gavelis G."/>
            <person name="Widhalm J.R."/>
            <person name="Wisecaver J.H."/>
        </authorList>
    </citation>
    <scope>NUCLEOTIDE SEQUENCE</scope>
    <source>
        <strain evidence="7">ECLA1</strain>
    </source>
</reference>
<proteinExistence type="predicted"/>
<evidence type="ECO:0000256" key="4">
    <source>
        <dbReference type="ARBA" id="ARBA00023136"/>
    </source>
</evidence>
<evidence type="ECO:0000259" key="6">
    <source>
        <dbReference type="PROSITE" id="PS50262"/>
    </source>
</evidence>
<dbReference type="Gene3D" id="1.20.1070.10">
    <property type="entry name" value="Rhodopsin 7-helix transmembrane proteins"/>
    <property type="match status" value="1"/>
</dbReference>
<evidence type="ECO:0000313" key="7">
    <source>
        <dbReference type="EMBL" id="KAK3741888.1"/>
    </source>
</evidence>
<keyword evidence="4 5" id="KW-0472">Membrane</keyword>